<dbReference type="SUPFAM" id="SSF49464">
    <property type="entry name" value="Carboxypeptidase regulatory domain-like"/>
    <property type="match status" value="1"/>
</dbReference>
<dbReference type="PANTHER" id="PTHR38787:SF3">
    <property type="entry name" value="REGULATORY P DOMAIN-CONTAINING PROTEIN"/>
    <property type="match status" value="1"/>
</dbReference>
<dbReference type="NCBIfam" id="TIGR04312">
    <property type="entry name" value="choice_anch_B"/>
    <property type="match status" value="1"/>
</dbReference>
<dbReference type="EMBL" id="OU015584">
    <property type="protein sequence ID" value="CAG5084975.1"/>
    <property type="molecule type" value="Genomic_DNA"/>
</dbReference>
<dbReference type="InterPro" id="IPR027589">
    <property type="entry name" value="Choice_anch_B"/>
</dbReference>
<dbReference type="InterPro" id="IPR026444">
    <property type="entry name" value="Secre_tail"/>
</dbReference>
<dbReference type="Pfam" id="PF18962">
    <property type="entry name" value="Por_Secre_tail"/>
    <property type="match status" value="1"/>
</dbReference>
<dbReference type="PANTHER" id="PTHR38787">
    <property type="entry name" value="REGULATORY P DOMAIN-CONTAINING PROTEIN"/>
    <property type="match status" value="1"/>
</dbReference>
<dbReference type="RefSeq" id="WP_258542832.1">
    <property type="nucleotide sequence ID" value="NZ_OU015584.1"/>
</dbReference>
<dbReference type="GO" id="GO:0005576">
    <property type="term" value="C:extracellular region"/>
    <property type="evidence" value="ECO:0007669"/>
    <property type="project" value="TreeGrafter"/>
</dbReference>
<evidence type="ECO:0000313" key="4">
    <source>
        <dbReference type="Proteomes" id="UP000683507"/>
    </source>
</evidence>
<dbReference type="Pfam" id="PF08309">
    <property type="entry name" value="LVIVD"/>
    <property type="match status" value="4"/>
</dbReference>
<organism evidence="3 4">
    <name type="scientific">Parvicella tangerina</name>
    <dbReference type="NCBI Taxonomy" id="2829795"/>
    <lineage>
        <taxon>Bacteria</taxon>
        <taxon>Pseudomonadati</taxon>
        <taxon>Bacteroidota</taxon>
        <taxon>Flavobacteriia</taxon>
        <taxon>Flavobacteriales</taxon>
        <taxon>Parvicellaceae</taxon>
        <taxon>Parvicella</taxon>
    </lineage>
</organism>
<gene>
    <name evidence="3" type="ORF">CRYO30217_02614</name>
</gene>
<keyword evidence="1" id="KW-0732">Signal</keyword>
<protein>
    <recommendedName>
        <fullName evidence="2">Secretion system C-terminal sorting domain-containing protein</fullName>
    </recommendedName>
</protein>
<evidence type="ECO:0000259" key="2">
    <source>
        <dbReference type="Pfam" id="PF18962"/>
    </source>
</evidence>
<dbReference type="Proteomes" id="UP000683507">
    <property type="component" value="Chromosome"/>
</dbReference>
<name>A0A916JNM1_9FLAO</name>
<dbReference type="KEGG" id="ptan:CRYO30217_02614"/>
<dbReference type="Gene3D" id="2.60.40.1120">
    <property type="entry name" value="Carboxypeptidase-like, regulatory domain"/>
    <property type="match status" value="1"/>
</dbReference>
<proteinExistence type="predicted"/>
<dbReference type="NCBIfam" id="TIGR04183">
    <property type="entry name" value="Por_Secre_tail"/>
    <property type="match status" value="1"/>
</dbReference>
<evidence type="ECO:0000313" key="3">
    <source>
        <dbReference type="EMBL" id="CAG5084975.1"/>
    </source>
</evidence>
<dbReference type="Pfam" id="PF13620">
    <property type="entry name" value="CarboxypepD_reg"/>
    <property type="match status" value="1"/>
</dbReference>
<dbReference type="InterPro" id="IPR008969">
    <property type="entry name" value="CarboxyPept-like_regulatory"/>
</dbReference>
<sequence length="779" mass="84719">MKQLLFITTFLFSTPFFSQLNMTELGYLDLVSIHNSDASDIWGYVDQSGNEYAIVGLNDGTSIVDVTDPANPVEVFYEPGMNSVWRDIKTWGDYAYVTTEAANGLLIIDLSTLPGNTNLTTNYYTGPSGNQWESAHNLYIDENGYCYIFGANRGEGGTIILDVHTDPMNPTEVGVEDTYYTHDGVVRGDTLYQAHIEDGFFTLTDISNKSNPIYLGQQTTPGVFAHNLWFSDDGDYVYTTDEISNGFIGEYDISDPSNIFELDRIQSSPGMNVIPHNAHFFNDYIITSYYRDGVVIHDVSNKGNMVEVANFDTSPQYSGDGFNGCWGVYPWLPSGNIITSDIENGLHVLGVTYQRGCYLEGTVTNASTTNPINGVEVIIIGETITNNTDAIGTYETGIATAGSYDIIYSHPSYYDDTIYGVTLSNGVITTQDAQLNPIVPLDVTIQVSDNFSVSLDGATVELFNDDFNFSGTTSSGEVTFTGVIPGNYNVLVGKWGYITYCSTLEVSGSSSSETINLSQGYYDDFSLDFGWTVSGAAPDGVWERADPNGTNSFGQEIAPEDDVTGDCGAMAYVTGNSATGSVGADDVDIADAVLTSPAMDLSDYTYPGLSFSYWWINSGGSGTPNDSLNIYLSDGNTTELVLTFTEANSNASWQGTSIFPLEFFSDLSNISIIYKTADWQANGGHLVEAGVDHFFVDEYASVDNRESSSISIYPNPSNGKFTVNTDGKIGTYQLLDLSGKLIEQGTLNNQQVISVENAGVYILATEIDGRTQMTKLIKQ</sequence>
<accession>A0A916JNM1</accession>
<feature type="domain" description="Secretion system C-terminal sorting" evidence="2">
    <location>
        <begin position="712"/>
        <end position="777"/>
    </location>
</feature>
<reference evidence="3" key="1">
    <citation type="submission" date="2021-04" db="EMBL/GenBank/DDBJ databases">
        <authorList>
            <person name="Rodrigo-Torres L."/>
            <person name="Arahal R. D."/>
            <person name="Lucena T."/>
        </authorList>
    </citation>
    <scope>NUCLEOTIDE SEQUENCE</scope>
    <source>
        <strain evidence="3">AS29M-1</strain>
    </source>
</reference>
<dbReference type="SUPFAM" id="SSF75011">
    <property type="entry name" value="3-carboxy-cis,cis-mucoante lactonizing enzyme"/>
    <property type="match status" value="1"/>
</dbReference>
<keyword evidence="4" id="KW-1185">Reference proteome</keyword>
<dbReference type="AlphaFoldDB" id="A0A916JNM1"/>
<dbReference type="InterPro" id="IPR013211">
    <property type="entry name" value="LVIVD"/>
</dbReference>
<dbReference type="SUPFAM" id="SSF49478">
    <property type="entry name" value="Cna protein B-type domain"/>
    <property type="match status" value="1"/>
</dbReference>
<evidence type="ECO:0000256" key="1">
    <source>
        <dbReference type="ARBA" id="ARBA00022729"/>
    </source>
</evidence>